<name>A0A1N7RV07_9BURK</name>
<proteinExistence type="predicted"/>
<evidence type="ECO:0000313" key="2">
    <source>
        <dbReference type="Proteomes" id="UP000195569"/>
    </source>
</evidence>
<dbReference type="Proteomes" id="UP000195569">
    <property type="component" value="Unassembled WGS sequence"/>
</dbReference>
<organism evidence="1 2">
    <name type="scientific">Paraburkholderia piptadeniae</name>
    <dbReference type="NCBI Taxonomy" id="1701573"/>
    <lineage>
        <taxon>Bacteria</taxon>
        <taxon>Pseudomonadati</taxon>
        <taxon>Pseudomonadota</taxon>
        <taxon>Betaproteobacteria</taxon>
        <taxon>Burkholderiales</taxon>
        <taxon>Burkholderiaceae</taxon>
        <taxon>Paraburkholderia</taxon>
    </lineage>
</organism>
<sequence>MFRERNPSAEGLFQPIGIFAIQRALPNACKIDNPFGMAVHCCAACSRHCFQLLHPPLRGRQPDR</sequence>
<accession>A0A1N7RV07</accession>
<protein>
    <submittedName>
        <fullName evidence="1">Uncharacterized protein</fullName>
    </submittedName>
</protein>
<evidence type="ECO:0000313" key="1">
    <source>
        <dbReference type="EMBL" id="SIT38975.1"/>
    </source>
</evidence>
<comment type="caution">
    <text evidence="1">The sequence shown here is derived from an EMBL/GenBank/DDBJ whole genome shotgun (WGS) entry which is preliminary data.</text>
</comment>
<dbReference type="EMBL" id="CYGY02000020">
    <property type="protein sequence ID" value="SIT38975.1"/>
    <property type="molecule type" value="Genomic_DNA"/>
</dbReference>
<gene>
    <name evidence="1" type="ORF">BN2476_200073</name>
</gene>
<keyword evidence="2" id="KW-1185">Reference proteome</keyword>
<dbReference type="AlphaFoldDB" id="A0A1N7RV07"/>
<reference evidence="1" key="1">
    <citation type="submission" date="2016-12" db="EMBL/GenBank/DDBJ databases">
        <authorList>
            <person name="Moulin L."/>
        </authorList>
    </citation>
    <scope>NUCLEOTIDE SEQUENCE [LARGE SCALE GENOMIC DNA]</scope>
    <source>
        <strain evidence="1">STM 7183</strain>
    </source>
</reference>